<accession>A0A914RC58</accession>
<evidence type="ECO:0000313" key="4">
    <source>
        <dbReference type="WBParaSite" id="PEQ_0000387001-mRNA-1"/>
    </source>
</evidence>
<feature type="compositionally biased region" description="Low complexity" evidence="2">
    <location>
        <begin position="133"/>
        <end position="143"/>
    </location>
</feature>
<feature type="region of interest" description="Disordered" evidence="2">
    <location>
        <begin position="133"/>
        <end position="154"/>
    </location>
</feature>
<evidence type="ECO:0000313" key="3">
    <source>
        <dbReference type="Proteomes" id="UP000887564"/>
    </source>
</evidence>
<organism evidence="3 4">
    <name type="scientific">Parascaris equorum</name>
    <name type="common">Equine roundworm</name>
    <dbReference type="NCBI Taxonomy" id="6256"/>
    <lineage>
        <taxon>Eukaryota</taxon>
        <taxon>Metazoa</taxon>
        <taxon>Ecdysozoa</taxon>
        <taxon>Nematoda</taxon>
        <taxon>Chromadorea</taxon>
        <taxon>Rhabditida</taxon>
        <taxon>Spirurina</taxon>
        <taxon>Ascaridomorpha</taxon>
        <taxon>Ascaridoidea</taxon>
        <taxon>Ascarididae</taxon>
        <taxon>Parascaris</taxon>
    </lineage>
</organism>
<dbReference type="AlphaFoldDB" id="A0A914RC58"/>
<proteinExistence type="predicted"/>
<dbReference type="GO" id="GO:0007099">
    <property type="term" value="P:centriole replication"/>
    <property type="evidence" value="ECO:0007669"/>
    <property type="project" value="TreeGrafter"/>
</dbReference>
<dbReference type="SUPFAM" id="SSF50978">
    <property type="entry name" value="WD40 repeat-like"/>
    <property type="match status" value="1"/>
</dbReference>
<dbReference type="InterPro" id="IPR052779">
    <property type="entry name" value="WDR62"/>
</dbReference>
<dbReference type="GO" id="GO:0072686">
    <property type="term" value="C:mitotic spindle"/>
    <property type="evidence" value="ECO:0007669"/>
    <property type="project" value="TreeGrafter"/>
</dbReference>
<dbReference type="PANTHER" id="PTHR45589:SF1">
    <property type="entry name" value="WD REPEAT DOMAIN 62, ISOFORM G"/>
    <property type="match status" value="1"/>
</dbReference>
<sequence length="223" mass="23898">MVMGVDGVVTACQDRHLRTFSFQGKLMKQVKGATSDDGQLTKEARALDPSGTFAATVCTDRNVYIVEVSTGECAAMLSGLSESVTDVAFTSDCRRLIVVSYNGCIFVWRLSNLLSNKMNEKMKRMLASPGHITSTISKTSTRSETPDSLIGSGSEAASEEIVGSARVAKVGCLLVKDSESEFGSLNSVRITGDDDDDDDDSCIGQSQGRVILKQTDLSTDDTR</sequence>
<dbReference type="Pfam" id="PF00400">
    <property type="entry name" value="WD40"/>
    <property type="match status" value="1"/>
</dbReference>
<dbReference type="InterPro" id="IPR001680">
    <property type="entry name" value="WD40_rpt"/>
</dbReference>
<protein>
    <submittedName>
        <fullName evidence="4">Uncharacterized protein</fullName>
    </submittedName>
</protein>
<dbReference type="PROSITE" id="PS50082">
    <property type="entry name" value="WD_REPEATS_2"/>
    <property type="match status" value="1"/>
</dbReference>
<name>A0A914RC58_PAREQ</name>
<evidence type="ECO:0000256" key="2">
    <source>
        <dbReference type="SAM" id="MobiDB-lite"/>
    </source>
</evidence>
<dbReference type="Gene3D" id="2.130.10.10">
    <property type="entry name" value="YVTN repeat-like/Quinoprotein amine dehydrogenase"/>
    <property type="match status" value="1"/>
</dbReference>
<dbReference type="PANTHER" id="PTHR45589">
    <property type="entry name" value="WD REPEAT DOMAIN 62, ISOFORM G"/>
    <property type="match status" value="1"/>
</dbReference>
<feature type="region of interest" description="Disordered" evidence="2">
    <location>
        <begin position="186"/>
        <end position="206"/>
    </location>
</feature>
<feature type="repeat" description="WD" evidence="1">
    <location>
        <begin position="77"/>
        <end position="112"/>
    </location>
</feature>
<dbReference type="Proteomes" id="UP000887564">
    <property type="component" value="Unplaced"/>
</dbReference>
<dbReference type="InterPro" id="IPR036322">
    <property type="entry name" value="WD40_repeat_dom_sf"/>
</dbReference>
<dbReference type="SMART" id="SM00320">
    <property type="entry name" value="WD40"/>
    <property type="match status" value="1"/>
</dbReference>
<evidence type="ECO:0000256" key="1">
    <source>
        <dbReference type="PROSITE-ProRule" id="PRU00221"/>
    </source>
</evidence>
<dbReference type="WBParaSite" id="PEQ_0000387001-mRNA-1">
    <property type="protein sequence ID" value="PEQ_0000387001-mRNA-1"/>
    <property type="gene ID" value="PEQ_0000387001"/>
</dbReference>
<keyword evidence="1" id="KW-0853">WD repeat</keyword>
<dbReference type="InterPro" id="IPR015943">
    <property type="entry name" value="WD40/YVTN_repeat-like_dom_sf"/>
</dbReference>
<reference evidence="4" key="1">
    <citation type="submission" date="2022-11" db="UniProtKB">
        <authorList>
            <consortium name="WormBaseParasite"/>
        </authorList>
    </citation>
    <scope>IDENTIFICATION</scope>
</reference>
<keyword evidence="3" id="KW-1185">Reference proteome</keyword>